<gene>
    <name evidence="2" type="ORF">BDV96DRAFT_574834</name>
</gene>
<organism evidence="2 3">
    <name type="scientific">Lophiotrema nucula</name>
    <dbReference type="NCBI Taxonomy" id="690887"/>
    <lineage>
        <taxon>Eukaryota</taxon>
        <taxon>Fungi</taxon>
        <taxon>Dikarya</taxon>
        <taxon>Ascomycota</taxon>
        <taxon>Pezizomycotina</taxon>
        <taxon>Dothideomycetes</taxon>
        <taxon>Pleosporomycetidae</taxon>
        <taxon>Pleosporales</taxon>
        <taxon>Lophiotremataceae</taxon>
        <taxon>Lophiotrema</taxon>
    </lineage>
</organism>
<feature type="compositionally biased region" description="Polar residues" evidence="1">
    <location>
        <begin position="135"/>
        <end position="145"/>
    </location>
</feature>
<protein>
    <submittedName>
        <fullName evidence="2">Uncharacterized protein</fullName>
    </submittedName>
</protein>
<dbReference type="AlphaFoldDB" id="A0A6A5ZC02"/>
<sequence length="182" mass="19255">MSFLRPVRFFRPAAIRPFAPRVQAPFHARFAGDYGSGKGSPVGENPQDQGKNPRSDLEHPGPSAPKVGQNKNPSSDESASSSGTSQSSSSQSSSSTPKKSDAPRSDASSTQQEGAQSMNNDGGSKKGPQPKILGNETSPSSTDTQSVEEHNREMDGRAEKAHEHAPSEQEDKDKVHQAGASK</sequence>
<accession>A0A6A5ZC02</accession>
<feature type="compositionally biased region" description="Polar residues" evidence="1">
    <location>
        <begin position="106"/>
        <end position="122"/>
    </location>
</feature>
<feature type="compositionally biased region" description="Basic and acidic residues" evidence="1">
    <location>
        <begin position="147"/>
        <end position="176"/>
    </location>
</feature>
<reference evidence="2" key="1">
    <citation type="journal article" date="2020" name="Stud. Mycol.">
        <title>101 Dothideomycetes genomes: a test case for predicting lifestyles and emergence of pathogens.</title>
        <authorList>
            <person name="Haridas S."/>
            <person name="Albert R."/>
            <person name="Binder M."/>
            <person name="Bloem J."/>
            <person name="Labutti K."/>
            <person name="Salamov A."/>
            <person name="Andreopoulos B."/>
            <person name="Baker S."/>
            <person name="Barry K."/>
            <person name="Bills G."/>
            <person name="Bluhm B."/>
            <person name="Cannon C."/>
            <person name="Castanera R."/>
            <person name="Culley D."/>
            <person name="Daum C."/>
            <person name="Ezra D."/>
            <person name="Gonzalez J."/>
            <person name="Henrissat B."/>
            <person name="Kuo A."/>
            <person name="Liang C."/>
            <person name="Lipzen A."/>
            <person name="Lutzoni F."/>
            <person name="Magnuson J."/>
            <person name="Mondo S."/>
            <person name="Nolan M."/>
            <person name="Ohm R."/>
            <person name="Pangilinan J."/>
            <person name="Park H.-J."/>
            <person name="Ramirez L."/>
            <person name="Alfaro M."/>
            <person name="Sun H."/>
            <person name="Tritt A."/>
            <person name="Yoshinaga Y."/>
            <person name="Zwiers L.-H."/>
            <person name="Turgeon B."/>
            <person name="Goodwin S."/>
            <person name="Spatafora J."/>
            <person name="Crous P."/>
            <person name="Grigoriev I."/>
        </authorList>
    </citation>
    <scope>NUCLEOTIDE SEQUENCE</scope>
    <source>
        <strain evidence="2">CBS 627.86</strain>
    </source>
</reference>
<feature type="compositionally biased region" description="Low complexity" evidence="1">
    <location>
        <begin position="73"/>
        <end position="97"/>
    </location>
</feature>
<dbReference type="OrthoDB" id="5334244at2759"/>
<keyword evidence="3" id="KW-1185">Reference proteome</keyword>
<evidence type="ECO:0000256" key="1">
    <source>
        <dbReference type="SAM" id="MobiDB-lite"/>
    </source>
</evidence>
<dbReference type="EMBL" id="ML977322">
    <property type="protein sequence ID" value="KAF2115928.1"/>
    <property type="molecule type" value="Genomic_DNA"/>
</dbReference>
<dbReference type="Proteomes" id="UP000799770">
    <property type="component" value="Unassembled WGS sequence"/>
</dbReference>
<proteinExistence type="predicted"/>
<evidence type="ECO:0000313" key="2">
    <source>
        <dbReference type="EMBL" id="KAF2115928.1"/>
    </source>
</evidence>
<feature type="region of interest" description="Disordered" evidence="1">
    <location>
        <begin position="1"/>
        <end position="182"/>
    </location>
</feature>
<name>A0A6A5ZC02_9PLEO</name>
<evidence type="ECO:0000313" key="3">
    <source>
        <dbReference type="Proteomes" id="UP000799770"/>
    </source>
</evidence>